<gene>
    <name evidence="8" type="ORF">AYI70_g151</name>
</gene>
<dbReference type="InterPro" id="IPR040048">
    <property type="entry name" value="ZNF277"/>
</dbReference>
<dbReference type="GO" id="GO:0008270">
    <property type="term" value="F:zinc ion binding"/>
    <property type="evidence" value="ECO:0007669"/>
    <property type="project" value="UniProtKB-KW"/>
</dbReference>
<sequence length="505" mass="59004">MDSTLKNKIQDLSIDDQENSKLISLHSGKSSENKNSDVSEESNENSNSSFKKVENSRSRRHSSVKKTFKNSNNANKINDNDDESDSELTENNSKFNSIPISVVCPFVHYKKSQGSPELQEEKSEVNKRYLFTTLFELESHLESEHSAVFANLKYNILFMQEYLDRYADTFNSQKISEVARKVLRSEILKDKSSSDSQKNNLTSEAVIDHDKEIFYIDPLESEFDKSVREEIQKKNLNEILELQIKERNNEAKKPRKCLFCEQVCANRSILFSHMFKVHGFNIGLPDNLVKTETFLNILEDKLNNLQCLNCEKEFTSAMVLRKHMRKKKHFKISSRNHFFDQFYIVNYSEPGKDWEKLDQEKYESGDEGNDNQWDDWVDEEAGNIQFYSLFDKFSFSSFGACLKYMKSEYNFDLELLQSNYEMDFYKIVALINYIRIKTKDNMCYQCDLFFGSSIDFAEHLKTSTCVSRIPPSYSEVWANPKYLIPALENDMLLSSIDYLLSDNEE</sequence>
<dbReference type="Proteomes" id="UP000187283">
    <property type="component" value="Unassembled WGS sequence"/>
</dbReference>
<evidence type="ECO:0000256" key="5">
    <source>
        <dbReference type="PROSITE-ProRule" id="PRU00042"/>
    </source>
</evidence>
<organism evidence="8 9">
    <name type="scientific">Smittium culicis</name>
    <dbReference type="NCBI Taxonomy" id="133412"/>
    <lineage>
        <taxon>Eukaryota</taxon>
        <taxon>Fungi</taxon>
        <taxon>Fungi incertae sedis</taxon>
        <taxon>Zoopagomycota</taxon>
        <taxon>Kickxellomycotina</taxon>
        <taxon>Harpellomycetes</taxon>
        <taxon>Harpellales</taxon>
        <taxon>Legeriomycetaceae</taxon>
        <taxon>Smittium</taxon>
    </lineage>
</organism>
<dbReference type="Pfam" id="PF12756">
    <property type="entry name" value="zf-C2H2_2"/>
    <property type="match status" value="2"/>
</dbReference>
<keyword evidence="3" id="KW-0862">Zinc</keyword>
<dbReference type="PANTHER" id="PTHR13267">
    <property type="entry name" value="ZINC FINGER PROTEIN 277"/>
    <property type="match status" value="1"/>
</dbReference>
<feature type="compositionally biased region" description="Basic residues" evidence="6">
    <location>
        <begin position="58"/>
        <end position="68"/>
    </location>
</feature>
<dbReference type="OrthoDB" id="7848332at2759"/>
<evidence type="ECO:0000313" key="8">
    <source>
        <dbReference type="EMBL" id="OMJ26441.1"/>
    </source>
</evidence>
<dbReference type="PANTHER" id="PTHR13267:SF3">
    <property type="entry name" value="ZINC FINGER PROTEIN 277"/>
    <property type="match status" value="1"/>
</dbReference>
<keyword evidence="2 5" id="KW-0863">Zinc-finger</keyword>
<dbReference type="STRING" id="133412.A0A1R1YHQ3"/>
<proteinExistence type="inferred from homology"/>
<dbReference type="SUPFAM" id="SSF57667">
    <property type="entry name" value="beta-beta-alpha zinc fingers"/>
    <property type="match status" value="3"/>
</dbReference>
<reference evidence="8 9" key="1">
    <citation type="submission" date="2017-01" db="EMBL/GenBank/DDBJ databases">
        <authorList>
            <person name="Mah S.A."/>
            <person name="Swanson W.J."/>
            <person name="Moy G.W."/>
            <person name="Vacquier V.D."/>
        </authorList>
    </citation>
    <scope>NUCLEOTIDE SEQUENCE [LARGE SCALE GENOMIC DNA]</scope>
    <source>
        <strain evidence="8 9">GSMNP</strain>
    </source>
</reference>
<feature type="domain" description="C2H2-type" evidence="7">
    <location>
        <begin position="305"/>
        <end position="329"/>
    </location>
</feature>
<feature type="region of interest" description="Disordered" evidence="6">
    <location>
        <begin position="1"/>
        <end position="92"/>
    </location>
</feature>
<evidence type="ECO:0000256" key="1">
    <source>
        <dbReference type="ARBA" id="ARBA00022723"/>
    </source>
</evidence>
<protein>
    <submittedName>
        <fullName evidence="8">Zinc finger protein</fullName>
    </submittedName>
</protein>
<evidence type="ECO:0000256" key="2">
    <source>
        <dbReference type="ARBA" id="ARBA00022771"/>
    </source>
</evidence>
<keyword evidence="9" id="KW-1185">Reference proteome</keyword>
<dbReference type="InterPro" id="IPR041661">
    <property type="entry name" value="ZN622/Rei1/Reh1_Znf-C2H2"/>
</dbReference>
<dbReference type="SMART" id="SM00355">
    <property type="entry name" value="ZnF_C2H2"/>
    <property type="match status" value="2"/>
</dbReference>
<dbReference type="Gene3D" id="3.30.160.60">
    <property type="entry name" value="Classic Zinc Finger"/>
    <property type="match status" value="1"/>
</dbReference>
<evidence type="ECO:0000256" key="3">
    <source>
        <dbReference type="ARBA" id="ARBA00022833"/>
    </source>
</evidence>
<dbReference type="EMBL" id="LSSN01000019">
    <property type="protein sequence ID" value="OMJ26441.1"/>
    <property type="molecule type" value="Genomic_DNA"/>
</dbReference>
<keyword evidence="1" id="KW-0479">Metal-binding</keyword>
<dbReference type="InterPro" id="IPR036236">
    <property type="entry name" value="Znf_C2H2_sf"/>
</dbReference>
<evidence type="ECO:0000256" key="6">
    <source>
        <dbReference type="SAM" id="MobiDB-lite"/>
    </source>
</evidence>
<name>A0A1R1YHQ3_9FUNG</name>
<dbReference type="InterPro" id="IPR013087">
    <property type="entry name" value="Znf_C2H2_type"/>
</dbReference>
<accession>A0A1R1YHQ3</accession>
<dbReference type="PROSITE" id="PS00028">
    <property type="entry name" value="ZINC_FINGER_C2H2_1"/>
    <property type="match status" value="1"/>
</dbReference>
<evidence type="ECO:0000256" key="4">
    <source>
        <dbReference type="ARBA" id="ARBA00034119"/>
    </source>
</evidence>
<evidence type="ECO:0000259" key="7">
    <source>
        <dbReference type="PROSITE" id="PS50157"/>
    </source>
</evidence>
<dbReference type="PROSITE" id="PS50157">
    <property type="entry name" value="ZINC_FINGER_C2H2_2"/>
    <property type="match status" value="1"/>
</dbReference>
<comment type="caution">
    <text evidence="8">The sequence shown here is derived from an EMBL/GenBank/DDBJ whole genome shotgun (WGS) entry which is preliminary data.</text>
</comment>
<comment type="similarity">
    <text evidence="4">Belongs to the ZNF277 family.</text>
</comment>
<evidence type="ECO:0000313" key="9">
    <source>
        <dbReference type="Proteomes" id="UP000187283"/>
    </source>
</evidence>
<dbReference type="AlphaFoldDB" id="A0A1R1YHQ3"/>